<dbReference type="OrthoDB" id="2425403at2759"/>
<dbReference type="InterPro" id="IPR010666">
    <property type="entry name" value="Znf_GRF"/>
</dbReference>
<accession>G4TL15</accession>
<dbReference type="Pfam" id="PF06839">
    <property type="entry name" value="Zn_ribbon_GRF"/>
    <property type="match status" value="1"/>
</dbReference>
<keyword evidence="5" id="KW-0175">Coiled coil</keyword>
<sequence length="276" mass="30977">MSSGQQNSNSRTILESHIANTTCSCGQPIVQRISHTKENPDRPFYTCATGGCNFWTWADQFRLSAPGFKAAEDSFSSPKKEMSSTTKRKRTSSPQIPGTALLASTSNKRRDYWSTKAEPDEPDQDPDSGEEKMDASPVKSVHFPPVKRQAPGQYNLMGANNEHPEPYSTIKNDPDNPFLVDSTPGRANARLDSVHRTPGGSIIERSKVGEIFDEMLEVQIRLKGAIETAERKAFADKRALSYKIETIRKLEAEVQDLRKQNEALKRENDELRQRCF</sequence>
<protein>
    <recommendedName>
        <fullName evidence="7">GRF-type domain-containing protein</fullName>
    </recommendedName>
</protein>
<dbReference type="AlphaFoldDB" id="G4TL15"/>
<dbReference type="PROSITE" id="PS51999">
    <property type="entry name" value="ZF_GRF"/>
    <property type="match status" value="1"/>
</dbReference>
<dbReference type="EMBL" id="CAFZ01000144">
    <property type="protein sequence ID" value="CCA72008.1"/>
    <property type="molecule type" value="Genomic_DNA"/>
</dbReference>
<feature type="compositionally biased region" description="Basic and acidic residues" evidence="6">
    <location>
        <begin position="108"/>
        <end position="119"/>
    </location>
</feature>
<evidence type="ECO:0000313" key="9">
    <source>
        <dbReference type="Proteomes" id="UP000007148"/>
    </source>
</evidence>
<proteinExistence type="predicted"/>
<dbReference type="InParanoid" id="G4TL15"/>
<gene>
    <name evidence="8" type="ORF">PIIN_05943</name>
</gene>
<reference evidence="8 9" key="1">
    <citation type="journal article" date="2011" name="PLoS Pathog.">
        <title>Endophytic Life Strategies Decoded by Genome and Transcriptome Analyses of the Mutualistic Root Symbiont Piriformospora indica.</title>
        <authorList>
            <person name="Zuccaro A."/>
            <person name="Lahrmann U."/>
            <person name="Guldener U."/>
            <person name="Langen G."/>
            <person name="Pfiffi S."/>
            <person name="Biedenkopf D."/>
            <person name="Wong P."/>
            <person name="Samans B."/>
            <person name="Grimm C."/>
            <person name="Basiewicz M."/>
            <person name="Murat C."/>
            <person name="Martin F."/>
            <person name="Kogel K.H."/>
        </authorList>
    </citation>
    <scope>NUCLEOTIDE SEQUENCE [LARGE SCALE GENOMIC DNA]</scope>
    <source>
        <strain evidence="8 9">DSM 11827</strain>
    </source>
</reference>
<feature type="coiled-coil region" evidence="5">
    <location>
        <begin position="240"/>
        <end position="274"/>
    </location>
</feature>
<feature type="domain" description="GRF-type" evidence="7">
    <location>
        <begin position="23"/>
        <end position="61"/>
    </location>
</feature>
<dbReference type="PANTHER" id="PTHR33680:SF1">
    <property type="entry name" value="OS05G0489500 PROTEIN"/>
    <property type="match status" value="1"/>
</dbReference>
<organism evidence="8 9">
    <name type="scientific">Serendipita indica (strain DSM 11827)</name>
    <name type="common">Root endophyte fungus</name>
    <name type="synonym">Piriformospora indica</name>
    <dbReference type="NCBI Taxonomy" id="1109443"/>
    <lineage>
        <taxon>Eukaryota</taxon>
        <taxon>Fungi</taxon>
        <taxon>Dikarya</taxon>
        <taxon>Basidiomycota</taxon>
        <taxon>Agaricomycotina</taxon>
        <taxon>Agaricomycetes</taxon>
        <taxon>Sebacinales</taxon>
        <taxon>Serendipitaceae</taxon>
        <taxon>Serendipita</taxon>
    </lineage>
</organism>
<dbReference type="PANTHER" id="PTHR33680">
    <property type="entry name" value="OS07G0190500 PROTEIN"/>
    <property type="match status" value="1"/>
</dbReference>
<keyword evidence="2 4" id="KW-0863">Zinc-finger</keyword>
<evidence type="ECO:0000256" key="6">
    <source>
        <dbReference type="SAM" id="MobiDB-lite"/>
    </source>
</evidence>
<dbReference type="Proteomes" id="UP000007148">
    <property type="component" value="Unassembled WGS sequence"/>
</dbReference>
<keyword evidence="9" id="KW-1185">Reference proteome</keyword>
<dbReference type="GO" id="GO:0008270">
    <property type="term" value="F:zinc ion binding"/>
    <property type="evidence" value="ECO:0007669"/>
    <property type="project" value="UniProtKB-KW"/>
</dbReference>
<evidence type="ECO:0000256" key="4">
    <source>
        <dbReference type="PROSITE-ProRule" id="PRU01343"/>
    </source>
</evidence>
<keyword evidence="3" id="KW-0862">Zinc</keyword>
<evidence type="ECO:0000256" key="3">
    <source>
        <dbReference type="ARBA" id="ARBA00022833"/>
    </source>
</evidence>
<name>G4TL15_SERID</name>
<evidence type="ECO:0000256" key="1">
    <source>
        <dbReference type="ARBA" id="ARBA00022723"/>
    </source>
</evidence>
<evidence type="ECO:0000256" key="2">
    <source>
        <dbReference type="ARBA" id="ARBA00022771"/>
    </source>
</evidence>
<evidence type="ECO:0000313" key="8">
    <source>
        <dbReference type="EMBL" id="CCA72008.1"/>
    </source>
</evidence>
<evidence type="ECO:0000259" key="7">
    <source>
        <dbReference type="PROSITE" id="PS51999"/>
    </source>
</evidence>
<keyword evidence="1" id="KW-0479">Metal-binding</keyword>
<evidence type="ECO:0000256" key="5">
    <source>
        <dbReference type="SAM" id="Coils"/>
    </source>
</evidence>
<feature type="region of interest" description="Disordered" evidence="6">
    <location>
        <begin position="70"/>
        <end position="146"/>
    </location>
</feature>
<dbReference type="HOGENOM" id="CLU_1008702_0_0_1"/>
<comment type="caution">
    <text evidence="8">The sequence shown here is derived from an EMBL/GenBank/DDBJ whole genome shotgun (WGS) entry which is preliminary data.</text>
</comment>